<feature type="compositionally biased region" description="Basic and acidic residues" evidence="2">
    <location>
        <begin position="4635"/>
        <end position="4645"/>
    </location>
</feature>
<dbReference type="PROSITE" id="PS50089">
    <property type="entry name" value="ZF_RING_2"/>
    <property type="match status" value="1"/>
</dbReference>
<dbReference type="InterPro" id="IPR052972">
    <property type="entry name" value="Sacsin_chaperone_reg"/>
</dbReference>
<proteinExistence type="predicted"/>
<dbReference type="PANTHER" id="PTHR15600:SF42">
    <property type="entry name" value="SACSIN"/>
    <property type="match status" value="1"/>
</dbReference>
<evidence type="ECO:0000259" key="3">
    <source>
        <dbReference type="PROSITE" id="PS50089"/>
    </source>
</evidence>
<organism evidence="4 5">
    <name type="scientific">Zingiber officinale</name>
    <name type="common">Ginger</name>
    <name type="synonym">Amomum zingiber</name>
    <dbReference type="NCBI Taxonomy" id="94328"/>
    <lineage>
        <taxon>Eukaryota</taxon>
        <taxon>Viridiplantae</taxon>
        <taxon>Streptophyta</taxon>
        <taxon>Embryophyta</taxon>
        <taxon>Tracheophyta</taxon>
        <taxon>Spermatophyta</taxon>
        <taxon>Magnoliopsida</taxon>
        <taxon>Liliopsida</taxon>
        <taxon>Zingiberales</taxon>
        <taxon>Zingiberaceae</taxon>
        <taxon>Zingiber</taxon>
    </lineage>
</organism>
<dbReference type="Gene3D" id="3.30.40.10">
    <property type="entry name" value="Zinc/RING finger domain, C3HC4 (zinc finger)"/>
    <property type="match status" value="1"/>
</dbReference>
<dbReference type="Proteomes" id="UP000734854">
    <property type="component" value="Unassembled WGS sequence"/>
</dbReference>
<evidence type="ECO:0000313" key="4">
    <source>
        <dbReference type="EMBL" id="KAG6472800.1"/>
    </source>
</evidence>
<dbReference type="SMART" id="SM00184">
    <property type="entry name" value="RING"/>
    <property type="match status" value="1"/>
</dbReference>
<evidence type="ECO:0000256" key="2">
    <source>
        <dbReference type="SAM" id="MobiDB-lite"/>
    </source>
</evidence>
<dbReference type="GO" id="GO:0008270">
    <property type="term" value="F:zinc ion binding"/>
    <property type="evidence" value="ECO:0007669"/>
    <property type="project" value="UniProtKB-KW"/>
</dbReference>
<dbReference type="InterPro" id="IPR013083">
    <property type="entry name" value="Znf_RING/FYVE/PHD"/>
</dbReference>
<feature type="region of interest" description="Disordered" evidence="2">
    <location>
        <begin position="4611"/>
        <end position="4650"/>
    </location>
</feature>
<evidence type="ECO:0000313" key="5">
    <source>
        <dbReference type="Proteomes" id="UP000734854"/>
    </source>
</evidence>
<dbReference type="InterPro" id="IPR001841">
    <property type="entry name" value="Znf_RING"/>
</dbReference>
<name>A0A8J5C5D5_ZINOF</name>
<sequence length="4771" mass="537437">MGSSAAPDLGLLEDFGQRVDLTRRIREILINYPEGTTVLKELIQNADDAGATKVCFCLDRRTHRTDSLLSPKLAQWQGPALLAYNDAVFTEEDFASISRIGGSQKQSQAWKTGRFGIGFNSVYHLTDLPSFVSDKYVVLFDPQGEYLPNISAANPGKRLDYVSSSAISLYEDQFSPFCAFGCDMKRPFHGTLFRLPLRNAVQAATSRLSRQAYLEDDISLMFSQLYEESIFCLIFLKNIVTIEMYDWESELVEPRKLHSCSLSSLNETIAWHRRALARFSDSANVSDMQIDSFSLDFLSESSSGAYSVKKNDSFVIVQAMASPSSRIGAFAIDAAKEYDLHLLPWASVAACISDDLPEDSVLRRGQAFCSLPLPVATGLSFQVNGFFEVSSNRRSIWYGTDMDRAGKLRSDWNQFLLEDVVAPAFNELMLCLRKLVGPTRLYYSLWPTGSYEEPWNILIETIYRIIQSSPVFYSEFVGGRWISLNEAFVHDEKFFKSKELGEALVLLGMPVVHLPNALMQKLHNVYQNFSERLVNPLSVRRFLKECIRLSALSRTAKLILLDYCIDDLDDSEVSKCANGLALLPLANGEFGSIYEASVGSSYFVCNDLEYKLLSLIPDRIVDRSISPDLFSRLSKIASGSKANIRFLDGQSFVELFPRLFPVDWKFKNKVSWDPELGTVFPSKDWFAHFWQYLRDQPYSLTLLNEWPILPSTTGYVYRASKFSKLLNAELLSDTMKEILTKIGCKILDKQYAIEHRELPLYVYDGDALGVLNSIFESLSSNNYQLLLLFQTFSVEEKNELAEFLLDPKWYYSGCLSNSDIQSCKKLPIFRVYTGEQIITSQFSDLESSKKFLPPVGIPNYLLGNDFILCISERDEDILIRFFGIERMKKTIFYKQNILDRIDELQSVVRDTVMLLILQDLPQLCSEDPSFKESLKTLKFVVTINGSLKSPRSVYDPRVDELFALLEESDCFPFGPYGEPNVLDMLLLLGLKTSVSSDTILESAHQIESLMHQDQVKAHSRGKVLLSYLEVNAVKWLHNVSSDNFRKINMVFSKVSTVLRPRDVSSEVDLEKFWNELGKICWCPVLVTTPHPALPWPSVTSMVAPPKVVRLQGDMWLVSASTRILDGECSSSALSSSLGWSSPPSGSVIAAQLLELGKNNEIVKDQMLRKELALAMPKIYSLLTNLIGSDEIDIVKAILEGCRWIWVGDGFATADEVVLNGNLHLSPYIRIIPVDLAVFKELFLELGIKEFLNPVDYANILFRIASRKKRHPLDGQELRTIMLLVQHLVEVHSQDLQVQIYLPDVSCRLLPSTDLVFNDAPWLLGSGESLYGDTSAITLDTNREVFKFVHGNISNDLAEKLGVRSLRRLLLAESSDSMNLSLSGVAEAFGQHEALTTRLKHIVEMYADGPGILFELVQNAEDAHASEVVFLLDKSQYGTSSVLSPEMAEWQGPALYCFNNSIFSSKDLYAISRIGQDSKLEKPFAIGRFGLGFNCVYHFTDVPSFVSGENIVMFDPHACYLPGISPSHPGLRIRFAGRRILDQFPDQFIPFLQFGCNLQEPFPGTLFRFPLRNELVASRSQIKKEKYTPEDVEKLFCSFSEVVSQALVFLRNVEKITIFVKDGTDQPMQLVYSVAKHRTSGLVREPHPHHSMLSFVHGHLKSGMDMDQFLNKLTNVEDKDLPWYCQRVAIVEQNHIGQQLHFWVINESIGGGLAKKKCLSLDRRSHKLIPWASVAAYLCSVDIRNAEELNEILNQPLSRVSQVRKNFEGQAFCFLPLPISTGLPVHVNAYFELSSNRRDIWFGNDMAGGGKARSEWNICLLEDVIAPTLGRLINVLAQEIGLCNLFFSHWPTVTGVQPWASMVRKVYLSITDLDLPVLYTKARGGQWISTKQAIFPDFNFPKAIELSEALSEAGLPIISLSKPIVEFFLDACPSLHFLNPHLLRTLLIRRKRGFKNKETVIMTLEYCLSDIIASSFSEKLQGLPLIPLANGSFTTISRCGEGDKIFVTSQNEYDLLKEYIPHILVDRSIPAEVFKKLYDLGLSGQYNMHVLTCFSFAELFPRILPNEWLQSKKVSWTPGFQGQPSLEWIGLLWTYLKESCSDLSIFAKWPILPVSNGCLLQLVENSNVIRDEGWSENMYSLLQKLGCFFLISDLSIDHPQLNKYVLDATANGILNAVEAIGFQLCNIDDLFNNASIAEKHELRSFIFQSKWFTGNHLSDKNLETIKLLPIFECYRSRELGSLVKPIKWLKPEGIHEDLLDANFLQTESEKERNILKVYLSVREPTKLLFYKDHVLNRISEFLSEPNIISSILLNVKILTEEDTTIKDTLSDIPFVLAADGSWKHPSRLYDPRVPELQNMLHKEMFFPCDKFVETEILDSLVCLGLKRSLSFTSLIDGARTVSMLHDSGNKDAFDYGRRLLVFLNFLGVQLSQTITENSVGCDSLLLSNNDSLDFGNSQMEIPADVPSRYNQDFLNIFSNFVHDKSEDEFWSELATIPWCPVYVVPPVNGIPWFISENFVASPNCTRTKSQMWVVSSKMRILDGDCHSFYLEQKLGWKDNPSIDVVCSQLIQFSSSYDKLKLLPENELSIDAVLAREIPSMYSYLQEFVGSHKFDILKEYLDDVPWVYIGDNFVSPMVLAFDSPVKYHPYLYVVPSELSKFKSLLSGLGVKLTFDATDYVHVLQRLQHDVKEEPLSAEQLGFVRRVLEAFADCFTEKHVPDVLINSLLIPDSLGILMPALALVYNDAAWMKNISPGEKHLVHPSINDDLAKILGVQSLRNLSLVDEQTTRDLPCIDYASICELLAFYGESDFVLYDLLELADKCKAKKLHLIYDKREHPRQSLLQQNLGDFQAASLTVVFEGTTLSMEEVCSLHLPPPWKVQGSALYYGLGMISGYFLCDLMTIVSGGYFYIFDPLGLALSTHSNGAPSARLFSLIELYASDCQIPNGKTKNDSLRCVDLSTDLTERFRDQFSPMLISKETSVSSSNSVVIRMPISSKCKSAEESDCLKVKHIFDQFMKHASSALLYLKSVLQVSLSTWEEGSLRPALNYSVSVDPSPTFSRNPFSEKKWRKFQLTRLFSGSSAVTKVNVIDVQVINGDSISIDKWLVVLCLGSGQTRNMALDRRFLAYDLTPVAGVAAHISHDGIPLSAHTSSCILSPLPTSGTLSMPVTLLGCFLLCHDGGRYLFSRCHETNMSERQLKASNSIVEAWNRELMLCVRDAYVELVLEFQRLRKEPLNSTIDPSITSDLCSILQVYGDTIYNFWPRSKQPFNSSKALVAVSGNSSKKTEADWQTLIDQVIRPFYARLVDLPVWQLYGGKTVKVDEGMFLSQSGGGDDSSLPPTNVCSFIKEHYPVFSVPWELVNEIQAVGVKIKAIKPKMVRDLLKSSSSVSLRSINTYIDVLEYCLSDIQLQPSLNLLISDGSAEGNNLQIENFTPPNTLGHRHNQGAPQTSGGSGGDALEIMSYFGKALYDFGRGVVEDMGRAGNTLGRSSAVGIGPYADRILPSAVYELKGTPFPTATNNLVRLGVNELWIGSQEQQLLMQPLAYRFIHAQCLERHNLTDILSDEDIQRFLKLRGFSAHLLSSNLRFVFNEQWVSHAMSSNRTPWVSWEKYTESQGDGPTPKWILLFWKTFTALKGELSLISEWPLIPAILNKSVLYRVKEIHLVFAPPVADVDLGNRASNSNSEGEDSLALSVAIPQLEQNKYYSAFELTKSRYPWLFGVLNKFNIPVYDASFLHCSVPDSIFPAPSQTLGQVVVSKLLAAKIAGHFSIPADLFNEERDSLFNIFAQEVKSSSVCPYRREEIDLLRELPIFRTVLGTYTRLYSPDQCILSQSAFFHPRDELCLSNTMEANAFFHALGVHELRNQDVLVRFALREFEQKTSEEQEDILLYLYTNWQELQLDATVINSLKETNFVRNADESSLKLFKPRDLFDPHDCLLASIFSGEHNQFPGERFITDGWLRILKKTGLRTSSQVDTILECAKKIEKLGNENISHKEDQDDFEVDFIGNTNEVSLEIWTLAISLVKTIFENFASLYDNNFCENLGKISFVPAEKGFPSISGKKGGKRVLTSYSEAILSKDWPLCWTIAPILSMQNVIPPEYSWGAFRLRSPPVFSKVLKHLQVVGKENGEDTLAHWPTSTNIMTVEDAFSDILKYMDKIWGTLSSSDIMELQKVAFVPVANGTRLVTAKSLFVRLATNLSPFAFELPSLYLPYVRILKEMGMQEALTLSFARELLLNIQQSCGYQRLNPNELRAVITVLNFMCLEVSNSMSNELDWLSDAIIPDDGCRLVLARSCVYVDFYGSQFLSNIDTSRLRFAHPELSESIVMALGINKISDVVIEELDEPELQIISQIRGVTLTRVKEKLLSKSLQEIVSIFMSNIAHHYPTLESLGFLQIKHLMELIAEKLQFAEQIHTRFLLLPKCLDITRLTKQSSIAEWENSMKHQTLCFIDKSMDHILIAEPPSFMTVYDVIAIVVSQVFGAPVTLPFGPLFACPDDSEKAVLRALKLGSEHGIARKESKTNTLMGKELLSQDALQVQFLPLRPFYSGEIIAWKSGREGEKLRYGRVPEDVKPSAGQALYRLTVDTALGETQVLLSSNVFSFRSVSMFDACSMPSSSSRGSGEDTRKNRMLHGRTSKDSGNEKRKIQNPKELQYGKVSAKELVQAVHDMLSTAGINMDVDKQALLQTTLTLQEQLKESQVALLVEQEKVDTAVREADTAKAAWSCRVCLSAEVNITIVPCGHVLCQRCSAAVSRCPFCRTHVSKTMKIFRP</sequence>
<keyword evidence="1" id="KW-0863">Zinc-finger</keyword>
<dbReference type="NCBIfam" id="NF047352">
    <property type="entry name" value="P_loop_sacsin"/>
    <property type="match status" value="2"/>
</dbReference>
<dbReference type="SUPFAM" id="SSF57850">
    <property type="entry name" value="RING/U-box"/>
    <property type="match status" value="1"/>
</dbReference>
<dbReference type="PANTHER" id="PTHR15600">
    <property type="entry name" value="SACSIN"/>
    <property type="match status" value="1"/>
</dbReference>
<evidence type="ECO:0000256" key="1">
    <source>
        <dbReference type="PROSITE-ProRule" id="PRU00175"/>
    </source>
</evidence>
<dbReference type="Pfam" id="PF13920">
    <property type="entry name" value="zf-C3HC4_3"/>
    <property type="match status" value="1"/>
</dbReference>
<gene>
    <name evidence="4" type="ORF">ZIOFF_070278</name>
</gene>
<dbReference type="EMBL" id="JACMSC010000020">
    <property type="protein sequence ID" value="KAG6472800.1"/>
    <property type="molecule type" value="Genomic_DNA"/>
</dbReference>
<reference evidence="4 5" key="1">
    <citation type="submission" date="2020-08" db="EMBL/GenBank/DDBJ databases">
        <title>Plant Genome Project.</title>
        <authorList>
            <person name="Zhang R.-G."/>
        </authorList>
    </citation>
    <scope>NUCLEOTIDE SEQUENCE [LARGE SCALE GENOMIC DNA]</scope>
    <source>
        <tissue evidence="4">Rhizome</tissue>
    </source>
</reference>
<dbReference type="GO" id="GO:0030544">
    <property type="term" value="F:Hsp70 protein binding"/>
    <property type="evidence" value="ECO:0007669"/>
    <property type="project" value="TreeGrafter"/>
</dbReference>
<keyword evidence="5" id="KW-1185">Reference proteome</keyword>
<dbReference type="Pfam" id="PF25794">
    <property type="entry name" value="SACS"/>
    <property type="match status" value="3"/>
</dbReference>
<dbReference type="InterPro" id="IPR058210">
    <property type="entry name" value="SACS/Nov_dom"/>
</dbReference>
<dbReference type="InterPro" id="IPR036890">
    <property type="entry name" value="HATPase_C_sf"/>
</dbReference>
<keyword evidence="1" id="KW-0479">Metal-binding</keyword>
<dbReference type="SUPFAM" id="SSF55874">
    <property type="entry name" value="ATPase domain of HSP90 chaperone/DNA topoisomerase II/histidine kinase"/>
    <property type="match status" value="2"/>
</dbReference>
<keyword evidence="1" id="KW-0862">Zinc</keyword>
<dbReference type="Gene3D" id="3.30.565.10">
    <property type="entry name" value="Histidine kinase-like ATPase, C-terminal domain"/>
    <property type="match status" value="1"/>
</dbReference>
<protein>
    <recommendedName>
        <fullName evidence="3">RING-type domain-containing protein</fullName>
    </recommendedName>
</protein>
<comment type="caution">
    <text evidence="4">The sequence shown here is derived from an EMBL/GenBank/DDBJ whole genome shotgun (WGS) entry which is preliminary data.</text>
</comment>
<feature type="domain" description="RING-type" evidence="3">
    <location>
        <begin position="4725"/>
        <end position="4759"/>
    </location>
</feature>
<accession>A0A8J5C5D5</accession>